<comment type="caution">
    <text evidence="3">The sequence shown here is derived from an EMBL/GenBank/DDBJ whole genome shotgun (WGS) entry which is preliminary data.</text>
</comment>
<dbReference type="RefSeq" id="WP_367780873.1">
    <property type="nucleotide sequence ID" value="NZ_JBFMIA010000041.1"/>
</dbReference>
<gene>
    <name evidence="3" type="ORF">AB1471_16600</name>
</gene>
<dbReference type="Pfam" id="PF06605">
    <property type="entry name" value="Prophage_tail"/>
    <property type="match status" value="1"/>
</dbReference>
<dbReference type="InterPro" id="IPR044051">
    <property type="entry name" value="Prophage_tail_N"/>
</dbReference>
<dbReference type="InterPro" id="IPR010572">
    <property type="entry name" value="Tail_dom"/>
</dbReference>
<feature type="domain" description="Tail spike" evidence="1">
    <location>
        <begin position="92"/>
        <end position="318"/>
    </location>
</feature>
<dbReference type="InterPro" id="IPR007119">
    <property type="entry name" value="Phage_tail_spike_N"/>
</dbReference>
<evidence type="ECO:0000313" key="3">
    <source>
        <dbReference type="EMBL" id="MEW9503387.1"/>
    </source>
</evidence>
<reference evidence="3 4" key="1">
    <citation type="journal article" date="1979" name="Int. J. Syst. Evol. Microbiol.">
        <title>Bacillus globisporus subsp. marinus subsp. nov.</title>
        <authorList>
            <person name="Liu H."/>
        </authorList>
    </citation>
    <scope>NUCLEOTIDE SEQUENCE [LARGE SCALE GENOMIC DNA]</scope>
    <source>
        <strain evidence="3 4">DSM 1297</strain>
    </source>
</reference>
<keyword evidence="4" id="KW-1185">Reference proteome</keyword>
<proteinExistence type="predicted"/>
<feature type="domain" description="Prophage endopeptidase tail N-terminal" evidence="2">
    <location>
        <begin position="2"/>
        <end position="85"/>
    </location>
</feature>
<sequence>MLYIFNQNEELQTILKEYTEASHTEQLNKDNFFEFWVPANHPDSQFIKEENLVAFKDEDGELRLFVIKELEEVHDDVLYKEVFCKAAWMDELEDEALEESSTQDQTMEDALSQALQDTRWQVGEVAELGLNEVDFYFESVLSAINNILSTWGGEVKDRILISGNKITGRYIDILPRRGADTGKTLSISKDLQSIHRTVVSYPKTALYGRGKGEEGADGSDRRLTFEEVEWSTQKDDPVDKPFGQKWVGDPDALQKYGRENFTRHRFDFFDSSDEEDPNQLLMDTWNALQEKNQILVSYDLSAISLEKIAGLEHEKVRL</sequence>
<dbReference type="NCBIfam" id="TIGR01665">
    <property type="entry name" value="put_anti_recept"/>
    <property type="match status" value="1"/>
</dbReference>
<evidence type="ECO:0000259" key="2">
    <source>
        <dbReference type="Pfam" id="PF18994"/>
    </source>
</evidence>
<organism evidence="3 4">
    <name type="scientific">Jeotgalibacillus marinus</name>
    <dbReference type="NCBI Taxonomy" id="86667"/>
    <lineage>
        <taxon>Bacteria</taxon>
        <taxon>Bacillati</taxon>
        <taxon>Bacillota</taxon>
        <taxon>Bacilli</taxon>
        <taxon>Bacillales</taxon>
        <taxon>Caryophanaceae</taxon>
        <taxon>Jeotgalibacillus</taxon>
    </lineage>
</organism>
<accession>A0ABV3Q7R3</accession>
<protein>
    <submittedName>
        <fullName evidence="3">Prophage endopeptidase tail family protein</fullName>
    </submittedName>
</protein>
<evidence type="ECO:0000313" key="4">
    <source>
        <dbReference type="Proteomes" id="UP001556040"/>
    </source>
</evidence>
<dbReference type="EMBL" id="JBFMIA010000041">
    <property type="protein sequence ID" value="MEW9503387.1"/>
    <property type="molecule type" value="Genomic_DNA"/>
</dbReference>
<evidence type="ECO:0000259" key="1">
    <source>
        <dbReference type="Pfam" id="PF06605"/>
    </source>
</evidence>
<name>A0ABV3Q7R3_9BACL</name>
<feature type="non-terminal residue" evidence="3">
    <location>
        <position position="318"/>
    </location>
</feature>
<dbReference type="Proteomes" id="UP001556040">
    <property type="component" value="Unassembled WGS sequence"/>
</dbReference>
<dbReference type="Pfam" id="PF18994">
    <property type="entry name" value="Prophage_tailD1"/>
    <property type="match status" value="1"/>
</dbReference>